<comment type="caution">
    <text evidence="8">The sequence shown here is derived from an EMBL/GenBank/DDBJ whole genome shotgun (WGS) entry which is preliminary data.</text>
</comment>
<keyword evidence="3 5" id="KW-0238">DNA-binding</keyword>
<evidence type="ECO:0000256" key="1">
    <source>
        <dbReference type="ARBA" id="ARBA00008857"/>
    </source>
</evidence>
<name>A0A9E4K629_9GAMM</name>
<evidence type="ECO:0000256" key="2">
    <source>
        <dbReference type="ARBA" id="ARBA00022908"/>
    </source>
</evidence>
<comment type="similarity">
    <text evidence="1">Belongs to the 'phage' integrase family.</text>
</comment>
<dbReference type="InterPro" id="IPR013762">
    <property type="entry name" value="Integrase-like_cat_sf"/>
</dbReference>
<dbReference type="GO" id="GO:0006310">
    <property type="term" value="P:DNA recombination"/>
    <property type="evidence" value="ECO:0007669"/>
    <property type="project" value="UniProtKB-KW"/>
</dbReference>
<dbReference type="InterPro" id="IPR044068">
    <property type="entry name" value="CB"/>
</dbReference>
<dbReference type="EMBL" id="JAEPDI010000006">
    <property type="protein sequence ID" value="MCG7939506.1"/>
    <property type="molecule type" value="Genomic_DNA"/>
</dbReference>
<feature type="domain" description="Core-binding (CB)" evidence="7">
    <location>
        <begin position="92"/>
        <end position="181"/>
    </location>
</feature>
<evidence type="ECO:0000313" key="8">
    <source>
        <dbReference type="EMBL" id="MCG7939506.1"/>
    </source>
</evidence>
<dbReference type="Gene3D" id="1.10.150.130">
    <property type="match status" value="1"/>
</dbReference>
<dbReference type="AlphaFoldDB" id="A0A9E4K629"/>
<evidence type="ECO:0000313" key="9">
    <source>
        <dbReference type="Proteomes" id="UP000886687"/>
    </source>
</evidence>
<feature type="domain" description="Tyr recombinase" evidence="6">
    <location>
        <begin position="204"/>
        <end position="373"/>
    </location>
</feature>
<dbReference type="InterPro" id="IPR002104">
    <property type="entry name" value="Integrase_catalytic"/>
</dbReference>
<proteinExistence type="inferred from homology"/>
<organism evidence="8 9">
    <name type="scientific">Candidatus Thiodiazotropha lotti</name>
    <dbReference type="NCBI Taxonomy" id="2792787"/>
    <lineage>
        <taxon>Bacteria</taxon>
        <taxon>Pseudomonadati</taxon>
        <taxon>Pseudomonadota</taxon>
        <taxon>Gammaproteobacteria</taxon>
        <taxon>Chromatiales</taxon>
        <taxon>Sedimenticolaceae</taxon>
        <taxon>Candidatus Thiodiazotropha</taxon>
    </lineage>
</organism>
<dbReference type="GO" id="GO:0003677">
    <property type="term" value="F:DNA binding"/>
    <property type="evidence" value="ECO:0007669"/>
    <property type="project" value="UniProtKB-UniRule"/>
</dbReference>
<dbReference type="InterPro" id="IPR050808">
    <property type="entry name" value="Phage_Integrase"/>
</dbReference>
<sequence>MASKIDTITKRRNLIPRRDPYFERMFPGRSLGYRKSRVKGGTWIARIKVDGDGYRYRSIGADDTIDYEKAIKEASAWFELVGQLDKGADFRYTVKQCVEDYISHLKIENSASSATRTNQSLKKHLIPALGSIELSRLTTARLKRWRDGLVKESEDPEVVRKSKDTANRVLSMAKAAFNLAFRSGSAGSDTAWRRVPAFKDVGENRKLFLTTAQVESLINNSEGQFKNLLIAARLTGARYGELANARVRDLDPFNGTLHLEGKTGARYCYLSDDTLEFFKKLIRERLPNAFLLVKDDGEPWGKSHQHRPMKSAVRQSKLPPDTVFYSIRHYHISKALLAGIPAQVVAENCGTSIRMLEKHYAKFMGTDRRRMMNEVAL</sequence>
<dbReference type="InterPro" id="IPR004107">
    <property type="entry name" value="Integrase_SAM-like_N"/>
</dbReference>
<dbReference type="InterPro" id="IPR011010">
    <property type="entry name" value="DNA_brk_join_enz"/>
</dbReference>
<dbReference type="Proteomes" id="UP000886687">
    <property type="component" value="Unassembled WGS sequence"/>
</dbReference>
<dbReference type="GO" id="GO:0015074">
    <property type="term" value="P:DNA integration"/>
    <property type="evidence" value="ECO:0007669"/>
    <property type="project" value="UniProtKB-KW"/>
</dbReference>
<evidence type="ECO:0000259" key="7">
    <source>
        <dbReference type="PROSITE" id="PS51900"/>
    </source>
</evidence>
<keyword evidence="4" id="KW-0233">DNA recombination</keyword>
<dbReference type="Pfam" id="PF14659">
    <property type="entry name" value="Phage_int_SAM_3"/>
    <property type="match status" value="1"/>
</dbReference>
<evidence type="ECO:0000259" key="6">
    <source>
        <dbReference type="PROSITE" id="PS51898"/>
    </source>
</evidence>
<dbReference type="SUPFAM" id="SSF56349">
    <property type="entry name" value="DNA breaking-rejoining enzymes"/>
    <property type="match status" value="1"/>
</dbReference>
<dbReference type="PROSITE" id="PS51898">
    <property type="entry name" value="TYR_RECOMBINASE"/>
    <property type="match status" value="1"/>
</dbReference>
<keyword evidence="2" id="KW-0229">DNA integration</keyword>
<protein>
    <submittedName>
        <fullName evidence="8">Site-specific integrase</fullName>
    </submittedName>
</protein>
<evidence type="ECO:0000256" key="4">
    <source>
        <dbReference type="ARBA" id="ARBA00023172"/>
    </source>
</evidence>
<dbReference type="PANTHER" id="PTHR30629:SF2">
    <property type="entry name" value="PROPHAGE INTEGRASE INTS-RELATED"/>
    <property type="match status" value="1"/>
</dbReference>
<evidence type="ECO:0000256" key="3">
    <source>
        <dbReference type="ARBA" id="ARBA00023125"/>
    </source>
</evidence>
<dbReference type="PROSITE" id="PS51900">
    <property type="entry name" value="CB"/>
    <property type="match status" value="1"/>
</dbReference>
<dbReference type="Gene3D" id="1.10.443.10">
    <property type="entry name" value="Intergrase catalytic core"/>
    <property type="match status" value="1"/>
</dbReference>
<reference evidence="8" key="1">
    <citation type="journal article" date="2021" name="Proc. Natl. Acad. Sci. U.S.A.">
        <title>Global biogeography of chemosynthetic symbionts reveals both localized and globally distributed symbiont groups. .</title>
        <authorList>
            <person name="Osvatic J.T."/>
            <person name="Wilkins L.G.E."/>
            <person name="Leibrecht L."/>
            <person name="Leray M."/>
            <person name="Zauner S."/>
            <person name="Polzin J."/>
            <person name="Camacho Y."/>
            <person name="Gros O."/>
            <person name="van Gils J.A."/>
            <person name="Eisen J.A."/>
            <person name="Petersen J.M."/>
            <person name="Yuen B."/>
        </authorList>
    </citation>
    <scope>NUCLEOTIDE SEQUENCE</scope>
    <source>
        <strain evidence="8">MAGL173</strain>
    </source>
</reference>
<dbReference type="Pfam" id="PF00589">
    <property type="entry name" value="Phage_integrase"/>
    <property type="match status" value="1"/>
</dbReference>
<accession>A0A9E4K629</accession>
<dbReference type="InterPro" id="IPR010998">
    <property type="entry name" value="Integrase_recombinase_N"/>
</dbReference>
<gene>
    <name evidence="8" type="ORF">JAZ04_11735</name>
</gene>
<dbReference type="PANTHER" id="PTHR30629">
    <property type="entry name" value="PROPHAGE INTEGRASE"/>
    <property type="match status" value="1"/>
</dbReference>
<evidence type="ECO:0000256" key="5">
    <source>
        <dbReference type="PROSITE-ProRule" id="PRU01248"/>
    </source>
</evidence>